<dbReference type="RefSeq" id="XP_072827012.1">
    <property type="nucleotide sequence ID" value="XM_072970911.1"/>
</dbReference>
<evidence type="ECO:0000313" key="3">
    <source>
        <dbReference type="RefSeq" id="XP_072827012.1"/>
    </source>
</evidence>
<evidence type="ECO:0000313" key="7">
    <source>
        <dbReference type="RefSeq" id="XP_072827016.1"/>
    </source>
</evidence>
<organism evidence="2 4">
    <name type="scientific">Vicugna pacos</name>
    <name type="common">Alpaca</name>
    <name type="synonym">Lama pacos</name>
    <dbReference type="NCBI Taxonomy" id="30538"/>
    <lineage>
        <taxon>Eukaryota</taxon>
        <taxon>Metazoa</taxon>
        <taxon>Chordata</taxon>
        <taxon>Craniata</taxon>
        <taxon>Vertebrata</taxon>
        <taxon>Euteleostomi</taxon>
        <taxon>Mammalia</taxon>
        <taxon>Eutheria</taxon>
        <taxon>Laurasiatheria</taxon>
        <taxon>Artiodactyla</taxon>
        <taxon>Tylopoda</taxon>
        <taxon>Camelidae</taxon>
        <taxon>Vicugna</taxon>
    </lineage>
</organism>
<feature type="coiled-coil region" evidence="1">
    <location>
        <begin position="3"/>
        <end position="37"/>
    </location>
</feature>
<keyword evidence="2" id="KW-1185">Reference proteome</keyword>
<name>A0ABM5E1I3_VICPA</name>
<proteinExistence type="predicted"/>
<reference evidence="3 4" key="1">
    <citation type="submission" date="2025-05" db="UniProtKB">
        <authorList>
            <consortium name="RefSeq"/>
        </authorList>
    </citation>
    <scope>IDENTIFICATION</scope>
</reference>
<dbReference type="Proteomes" id="UP001652581">
    <property type="component" value="Chromosome 11"/>
</dbReference>
<evidence type="ECO:0000313" key="6">
    <source>
        <dbReference type="RefSeq" id="XP_072827015.1"/>
    </source>
</evidence>
<gene>
    <name evidence="3 4 5 6 7" type="primary">LOC140699183</name>
</gene>
<evidence type="ECO:0000313" key="2">
    <source>
        <dbReference type="Proteomes" id="UP001652581"/>
    </source>
</evidence>
<keyword evidence="1" id="KW-0175">Coiled coil</keyword>
<dbReference type="GeneID" id="140699183"/>
<dbReference type="RefSeq" id="XP_072827016.1">
    <property type="nucleotide sequence ID" value="XM_072970915.1"/>
</dbReference>
<evidence type="ECO:0000256" key="1">
    <source>
        <dbReference type="SAM" id="Coils"/>
    </source>
</evidence>
<accession>A0ABM5E1I3</accession>
<evidence type="ECO:0000313" key="5">
    <source>
        <dbReference type="RefSeq" id="XP_072827014.1"/>
    </source>
</evidence>
<dbReference type="RefSeq" id="XP_072827013.1">
    <property type="nucleotide sequence ID" value="XM_072970912.1"/>
</dbReference>
<sequence>MKSEGQTTVIQQLEQTIEDLRTKIAELEKQYPAVDMEVATGPHGVQNAVAPSEDVCLEALRDSSVSLIWEKIEEPSIDSHGFEELFSKTTIKERKKLFLIPSQRPRLNKFNQPQIMWYCRIYYWKTSVSSRILADSLDPATEGHGSLAETPGAIQGTASQFRVWPISNTGRNTERCRPLSRRTEVMCS</sequence>
<dbReference type="RefSeq" id="XP_072827015.1">
    <property type="nucleotide sequence ID" value="XM_072970914.1"/>
</dbReference>
<evidence type="ECO:0000313" key="4">
    <source>
        <dbReference type="RefSeq" id="XP_072827013.1"/>
    </source>
</evidence>
<dbReference type="RefSeq" id="XP_072827014.1">
    <property type="nucleotide sequence ID" value="XM_072970913.1"/>
</dbReference>
<protein>
    <submittedName>
        <fullName evidence="3 4">Uncharacterized protein isoform X1</fullName>
    </submittedName>
</protein>